<dbReference type="EMBL" id="JAVRQU010000012">
    <property type="protein sequence ID" value="KAK5696534.1"/>
    <property type="molecule type" value="Genomic_DNA"/>
</dbReference>
<reference evidence="2" key="1">
    <citation type="submission" date="2023-08" db="EMBL/GenBank/DDBJ databases">
        <title>Black Yeasts Isolated from many extreme environments.</title>
        <authorList>
            <person name="Coleine C."/>
            <person name="Stajich J.E."/>
            <person name="Selbmann L."/>
        </authorList>
    </citation>
    <scope>NUCLEOTIDE SEQUENCE</scope>
    <source>
        <strain evidence="2">CCFEE 5810</strain>
    </source>
</reference>
<accession>A0AAN7W2A2</accession>
<dbReference type="AlphaFoldDB" id="A0AAN7W2A2"/>
<sequence>MDINTNIGGALSAPTAWHERSATQSYAPEAFEGGREPDMDHSRQTYVSKGRKTRQPYNFNVDKIRQSRFSSGNAKGSRLLSLPPELRNRIYEYTLSLRAAVLVSGPDDRIVLRSSPLRLVGSNPNNWLALLRTNKQIHNEAATMFYFCNHFEVRAFVPEPEDEYYDGDDYEVPPGVLELEESAPRMTMAPLYKLVQKIGGVHGNAPIHITFVLGTIICSYVRPKSQADVMYRMLEDLRNIQETDPRIRLNASMRHYIDQDIALPNRNTPDLTCYDVTIEISNPISRISAFIAQLSEMFAENQTRTVHDDFDLQSSHGFFRALRKSIEESPKWQQTPEALREGDGKEKAGEDERV</sequence>
<evidence type="ECO:0008006" key="4">
    <source>
        <dbReference type="Google" id="ProtNLM"/>
    </source>
</evidence>
<dbReference type="PANTHER" id="PTHR42085">
    <property type="entry name" value="F-BOX DOMAIN-CONTAINING PROTEIN"/>
    <property type="match status" value="1"/>
</dbReference>
<feature type="region of interest" description="Disordered" evidence="1">
    <location>
        <begin position="327"/>
        <end position="354"/>
    </location>
</feature>
<dbReference type="InterPro" id="IPR038883">
    <property type="entry name" value="AN11006-like"/>
</dbReference>
<organism evidence="2 3">
    <name type="scientific">Elasticomyces elasticus</name>
    <dbReference type="NCBI Taxonomy" id="574655"/>
    <lineage>
        <taxon>Eukaryota</taxon>
        <taxon>Fungi</taxon>
        <taxon>Dikarya</taxon>
        <taxon>Ascomycota</taxon>
        <taxon>Pezizomycotina</taxon>
        <taxon>Dothideomycetes</taxon>
        <taxon>Dothideomycetidae</taxon>
        <taxon>Mycosphaerellales</taxon>
        <taxon>Teratosphaeriaceae</taxon>
        <taxon>Elasticomyces</taxon>
    </lineage>
</organism>
<gene>
    <name evidence="2" type="ORF">LTR97_007837</name>
</gene>
<dbReference type="PANTHER" id="PTHR42085:SF1">
    <property type="entry name" value="F-BOX DOMAIN-CONTAINING PROTEIN"/>
    <property type="match status" value="1"/>
</dbReference>
<evidence type="ECO:0000313" key="2">
    <source>
        <dbReference type="EMBL" id="KAK5696534.1"/>
    </source>
</evidence>
<evidence type="ECO:0000313" key="3">
    <source>
        <dbReference type="Proteomes" id="UP001310594"/>
    </source>
</evidence>
<evidence type="ECO:0000256" key="1">
    <source>
        <dbReference type="SAM" id="MobiDB-lite"/>
    </source>
</evidence>
<feature type="region of interest" description="Disordered" evidence="1">
    <location>
        <begin position="30"/>
        <end position="52"/>
    </location>
</feature>
<proteinExistence type="predicted"/>
<feature type="compositionally biased region" description="Basic and acidic residues" evidence="1">
    <location>
        <begin position="32"/>
        <end position="43"/>
    </location>
</feature>
<dbReference type="Proteomes" id="UP001310594">
    <property type="component" value="Unassembled WGS sequence"/>
</dbReference>
<name>A0AAN7W2A2_9PEZI</name>
<protein>
    <recommendedName>
        <fullName evidence="4">F-box domain-containing protein</fullName>
    </recommendedName>
</protein>
<comment type="caution">
    <text evidence="2">The sequence shown here is derived from an EMBL/GenBank/DDBJ whole genome shotgun (WGS) entry which is preliminary data.</text>
</comment>
<feature type="compositionally biased region" description="Basic and acidic residues" evidence="1">
    <location>
        <begin position="338"/>
        <end position="354"/>
    </location>
</feature>